<feature type="transmembrane region" description="Helical" evidence="12">
    <location>
        <begin position="129"/>
        <end position="146"/>
    </location>
</feature>
<dbReference type="Pfam" id="PF00367">
    <property type="entry name" value="PTS_EIIB"/>
    <property type="match status" value="1"/>
</dbReference>
<dbReference type="CDD" id="cd00212">
    <property type="entry name" value="PTS_IIB_glc"/>
    <property type="match status" value="1"/>
</dbReference>
<dbReference type="NCBIfam" id="TIGR00826">
    <property type="entry name" value="EIIB_glc"/>
    <property type="match status" value="1"/>
</dbReference>
<keyword evidence="5" id="KW-0808">Transferase</keyword>
<accession>A0A6I6EL43</accession>
<dbReference type="PROSITE" id="PS01035">
    <property type="entry name" value="PTS_EIIB_TYPE_1_CYS"/>
    <property type="match status" value="1"/>
</dbReference>
<dbReference type="InterPro" id="IPR050429">
    <property type="entry name" value="PTS_Glucose_EIICBA"/>
</dbReference>
<dbReference type="AlphaFoldDB" id="A0A6I6EL43"/>
<keyword evidence="16" id="KW-1185">Reference proteome</keyword>
<gene>
    <name evidence="15" type="ORF">GOM49_04120</name>
</gene>
<dbReference type="InterPro" id="IPR003352">
    <property type="entry name" value="PTS_EIIC"/>
</dbReference>
<keyword evidence="10 12" id="KW-0472">Membrane</keyword>
<dbReference type="SUPFAM" id="SSF55604">
    <property type="entry name" value="Glucose permease domain IIB"/>
    <property type="match status" value="1"/>
</dbReference>
<dbReference type="Proteomes" id="UP000422764">
    <property type="component" value="Chromosome"/>
</dbReference>
<reference evidence="15 16" key="1">
    <citation type="submission" date="2019-12" db="EMBL/GenBank/DDBJ databases">
        <title>Genome sequenceing of Clostridium bovifaecis.</title>
        <authorList>
            <person name="Yao Y."/>
        </authorList>
    </citation>
    <scope>NUCLEOTIDE SEQUENCE [LARGE SCALE GENOMIC DNA]</scope>
    <source>
        <strain evidence="15 16">BXX</strain>
    </source>
</reference>
<evidence type="ECO:0000256" key="10">
    <source>
        <dbReference type="ARBA" id="ARBA00023136"/>
    </source>
</evidence>
<evidence type="ECO:0000256" key="4">
    <source>
        <dbReference type="ARBA" id="ARBA00022597"/>
    </source>
</evidence>
<dbReference type="Pfam" id="PF02378">
    <property type="entry name" value="PTS_EIIC"/>
    <property type="match status" value="1"/>
</dbReference>
<feature type="transmembrane region" description="Helical" evidence="12">
    <location>
        <begin position="63"/>
        <end position="83"/>
    </location>
</feature>
<dbReference type="InterPro" id="IPR001996">
    <property type="entry name" value="PTS_IIB_1"/>
</dbReference>
<dbReference type="EMBL" id="CP046522">
    <property type="protein sequence ID" value="QGU94399.1"/>
    <property type="molecule type" value="Genomic_DNA"/>
</dbReference>
<feature type="transmembrane region" description="Helical" evidence="12">
    <location>
        <begin position="306"/>
        <end position="324"/>
    </location>
</feature>
<evidence type="ECO:0000256" key="12">
    <source>
        <dbReference type="SAM" id="Phobius"/>
    </source>
</evidence>
<evidence type="ECO:0000259" key="14">
    <source>
        <dbReference type="PROSITE" id="PS51103"/>
    </source>
</evidence>
<keyword evidence="8" id="KW-0418">Kinase</keyword>
<keyword evidence="4" id="KW-0762">Sugar transport</keyword>
<feature type="transmembrane region" description="Helical" evidence="12">
    <location>
        <begin position="193"/>
        <end position="215"/>
    </location>
</feature>
<proteinExistence type="predicted"/>
<feature type="domain" description="PTS EIIB type-1" evidence="13">
    <location>
        <begin position="436"/>
        <end position="518"/>
    </location>
</feature>
<dbReference type="GO" id="GO:0009401">
    <property type="term" value="P:phosphoenolpyruvate-dependent sugar phosphotransferase system"/>
    <property type="evidence" value="ECO:0007669"/>
    <property type="project" value="UniProtKB-KW"/>
</dbReference>
<dbReference type="GO" id="GO:0016301">
    <property type="term" value="F:kinase activity"/>
    <property type="evidence" value="ECO:0007669"/>
    <property type="project" value="UniProtKB-KW"/>
</dbReference>
<evidence type="ECO:0000256" key="7">
    <source>
        <dbReference type="ARBA" id="ARBA00022692"/>
    </source>
</evidence>
<dbReference type="GO" id="GO:0008982">
    <property type="term" value="F:protein-N(PI)-phosphohistidine-sugar phosphotransferase activity"/>
    <property type="evidence" value="ECO:0007669"/>
    <property type="project" value="InterPro"/>
</dbReference>
<evidence type="ECO:0000256" key="1">
    <source>
        <dbReference type="ARBA" id="ARBA00004651"/>
    </source>
</evidence>
<keyword evidence="3" id="KW-1003">Cell membrane</keyword>
<evidence type="ECO:0000256" key="9">
    <source>
        <dbReference type="ARBA" id="ARBA00022989"/>
    </source>
</evidence>
<dbReference type="GO" id="GO:0005886">
    <property type="term" value="C:plasma membrane"/>
    <property type="evidence" value="ECO:0007669"/>
    <property type="project" value="UniProtKB-SubCell"/>
</dbReference>
<feature type="transmembrane region" description="Helical" evidence="12">
    <location>
        <begin position="167"/>
        <end position="187"/>
    </location>
</feature>
<dbReference type="InterPro" id="IPR036878">
    <property type="entry name" value="Glu_permease_IIB"/>
</dbReference>
<sequence length="519" mass="55980">MSQKWKDYFQQLGTSFMLPISLLAATGIFLGLAAASANPQIQEIAPFLASGSVMYVTQLIRKIAGILFGNIPLLFAISLSLGMAKKEKPIAAFAGVIGFLVFNRSMMYVLENTGLQLSAVGDVLGMKTVNMDALGGILVGLVTAAIHNKYYNIKLPDAIAFFGGKRFVAIAVTVVFTILGQIVPFVWAPVSGAITAVGTSIMKLGYFGTFLFGLLERALLPFGLHHILNSLARTTEIGGIAQFGQETVSGALLIFNKFLETGAVPDNMEITEVTRFLAQGKIPMMVFGMPAAALAMYRTADDSKKAIVKPLLLAGALAAFTTGITEPLEFSFLFVAPMLYAFHAVMAGLSFMLAHVVGAAIGNTQGGVIDLLVFGALQPNSKWYMIVLIGLVYAVIYYNVFKWAILKFNFATPGREREALEETAKPINTKDNKNDDTLAEQIIKGLGGKENILAVENCFTRLRVDIADMKRVDEKILKATGASGIIKPNPNHVQVVYGPKVTHIKEIVDNKLEELGKAV</sequence>
<evidence type="ECO:0000313" key="16">
    <source>
        <dbReference type="Proteomes" id="UP000422764"/>
    </source>
</evidence>
<dbReference type="PROSITE" id="PS51103">
    <property type="entry name" value="PTS_EIIC_TYPE_1"/>
    <property type="match status" value="1"/>
</dbReference>
<feature type="domain" description="PTS EIIC type-1" evidence="14">
    <location>
        <begin position="3"/>
        <end position="417"/>
    </location>
</feature>
<keyword evidence="6" id="KW-0598">Phosphotransferase system</keyword>
<feature type="active site" description="Phosphocysteine intermediate; for EIIB activity" evidence="11">
    <location>
        <position position="458"/>
    </location>
</feature>
<dbReference type="PROSITE" id="PS51098">
    <property type="entry name" value="PTS_EIIB_TYPE_1"/>
    <property type="match status" value="1"/>
</dbReference>
<evidence type="ECO:0000256" key="3">
    <source>
        <dbReference type="ARBA" id="ARBA00022475"/>
    </source>
</evidence>
<dbReference type="PANTHER" id="PTHR30009">
    <property type="entry name" value="CYTOCHROME C-TYPE SYNTHESIS PROTEIN AND PTS TRANSMEMBRANE COMPONENT"/>
    <property type="match status" value="1"/>
</dbReference>
<evidence type="ECO:0000313" key="15">
    <source>
        <dbReference type="EMBL" id="QGU94399.1"/>
    </source>
</evidence>
<keyword evidence="7 12" id="KW-0812">Transmembrane</keyword>
<evidence type="ECO:0000259" key="13">
    <source>
        <dbReference type="PROSITE" id="PS51098"/>
    </source>
</evidence>
<dbReference type="Gene3D" id="3.30.1360.60">
    <property type="entry name" value="Glucose permease domain IIB"/>
    <property type="match status" value="1"/>
</dbReference>
<evidence type="ECO:0000256" key="5">
    <source>
        <dbReference type="ARBA" id="ARBA00022679"/>
    </source>
</evidence>
<organism evidence="15 16">
    <name type="scientific">Clostridium bovifaecis</name>
    <dbReference type="NCBI Taxonomy" id="2184719"/>
    <lineage>
        <taxon>Bacteria</taxon>
        <taxon>Bacillati</taxon>
        <taxon>Bacillota</taxon>
        <taxon>Clostridia</taxon>
        <taxon>Eubacteriales</taxon>
        <taxon>Clostridiaceae</taxon>
        <taxon>Clostridium</taxon>
    </lineage>
</organism>
<evidence type="ECO:0000256" key="11">
    <source>
        <dbReference type="PROSITE-ProRule" id="PRU00421"/>
    </source>
</evidence>
<dbReference type="GO" id="GO:0090563">
    <property type="term" value="F:protein-phosphocysteine-sugar phosphotransferase activity"/>
    <property type="evidence" value="ECO:0007669"/>
    <property type="project" value="TreeGrafter"/>
</dbReference>
<evidence type="ECO:0000256" key="6">
    <source>
        <dbReference type="ARBA" id="ARBA00022683"/>
    </source>
</evidence>
<evidence type="ECO:0000256" key="8">
    <source>
        <dbReference type="ARBA" id="ARBA00022777"/>
    </source>
</evidence>
<dbReference type="InterPro" id="IPR018113">
    <property type="entry name" value="PTrfase_EIIB_Cys"/>
</dbReference>
<feature type="transmembrane region" description="Helical" evidence="12">
    <location>
        <begin position="383"/>
        <end position="401"/>
    </location>
</feature>
<evidence type="ECO:0000256" key="2">
    <source>
        <dbReference type="ARBA" id="ARBA00022448"/>
    </source>
</evidence>
<protein>
    <submittedName>
        <fullName evidence="15">PTS maltose transporter subunit IICB</fullName>
    </submittedName>
</protein>
<comment type="subcellular location">
    <subcellularLocation>
        <location evidence="1">Cell membrane</location>
        <topology evidence="1">Multi-pass membrane protein</topology>
    </subcellularLocation>
</comment>
<dbReference type="InterPro" id="IPR013013">
    <property type="entry name" value="PTS_EIIC_1"/>
</dbReference>
<keyword evidence="2" id="KW-0813">Transport</keyword>
<feature type="transmembrane region" description="Helical" evidence="12">
    <location>
        <begin position="90"/>
        <end position="109"/>
    </location>
</feature>
<dbReference type="PANTHER" id="PTHR30009:SF24">
    <property type="entry name" value="PTS SYSTEM, IIBC COMPONENT"/>
    <property type="match status" value="1"/>
</dbReference>
<keyword evidence="9 12" id="KW-1133">Transmembrane helix</keyword>
<name>A0A6I6EL43_9CLOT</name>